<feature type="repeat" description="WD" evidence="1">
    <location>
        <begin position="48"/>
        <end position="82"/>
    </location>
</feature>
<name>A0ABP1FPY9_9CHLO</name>
<dbReference type="InterPro" id="IPR001680">
    <property type="entry name" value="WD40_rpt"/>
</dbReference>
<dbReference type="InterPro" id="IPR036322">
    <property type="entry name" value="WD40_repeat_dom_sf"/>
</dbReference>
<organism evidence="3 4">
    <name type="scientific">Coccomyxa viridis</name>
    <dbReference type="NCBI Taxonomy" id="1274662"/>
    <lineage>
        <taxon>Eukaryota</taxon>
        <taxon>Viridiplantae</taxon>
        <taxon>Chlorophyta</taxon>
        <taxon>core chlorophytes</taxon>
        <taxon>Trebouxiophyceae</taxon>
        <taxon>Trebouxiophyceae incertae sedis</taxon>
        <taxon>Coccomyxaceae</taxon>
        <taxon>Coccomyxa</taxon>
    </lineage>
</organism>
<comment type="caution">
    <text evidence="3">The sequence shown here is derived from an EMBL/GenBank/DDBJ whole genome shotgun (WGS) entry which is preliminary data.</text>
</comment>
<feature type="repeat" description="WD" evidence="1">
    <location>
        <begin position="3"/>
        <end position="45"/>
    </location>
</feature>
<evidence type="ECO:0000313" key="4">
    <source>
        <dbReference type="Proteomes" id="UP001497392"/>
    </source>
</evidence>
<dbReference type="SUPFAM" id="SSF50978">
    <property type="entry name" value="WD40 repeat-like"/>
    <property type="match status" value="1"/>
</dbReference>
<protein>
    <submittedName>
        <fullName evidence="3">G2679 protein</fullName>
    </submittedName>
</protein>
<dbReference type="InterPro" id="IPR015943">
    <property type="entry name" value="WD40/YVTN_repeat-like_dom_sf"/>
</dbReference>
<accession>A0ABP1FPY9</accession>
<dbReference type="Pfam" id="PF00400">
    <property type="entry name" value="WD40"/>
    <property type="match status" value="3"/>
</dbReference>
<feature type="region of interest" description="Disordered" evidence="2">
    <location>
        <begin position="319"/>
        <end position="350"/>
    </location>
</feature>
<dbReference type="Proteomes" id="UP001497392">
    <property type="component" value="Unassembled WGS sequence"/>
</dbReference>
<feature type="region of interest" description="Disordered" evidence="2">
    <location>
        <begin position="375"/>
        <end position="395"/>
    </location>
</feature>
<evidence type="ECO:0000313" key="3">
    <source>
        <dbReference type="EMBL" id="CAL5220635.1"/>
    </source>
</evidence>
<dbReference type="EMBL" id="CAXHTA020000004">
    <property type="protein sequence ID" value="CAL5220635.1"/>
    <property type="molecule type" value="Genomic_DNA"/>
</dbReference>
<dbReference type="PROSITE" id="PS50294">
    <property type="entry name" value="WD_REPEATS_REGION"/>
    <property type="match status" value="2"/>
</dbReference>
<gene>
    <name evidence="3" type="primary">g2679</name>
    <name evidence="3" type="ORF">VP750_LOCUS2294</name>
</gene>
<keyword evidence="4" id="KW-1185">Reference proteome</keyword>
<reference evidence="3 4" key="1">
    <citation type="submission" date="2024-06" db="EMBL/GenBank/DDBJ databases">
        <authorList>
            <person name="Kraege A."/>
            <person name="Thomma B."/>
        </authorList>
    </citation>
    <scope>NUCLEOTIDE SEQUENCE [LARGE SCALE GENOMIC DNA]</scope>
</reference>
<dbReference type="PANTHER" id="PTHR19879:SF1">
    <property type="entry name" value="CANNONBALL-RELATED"/>
    <property type="match status" value="1"/>
</dbReference>
<evidence type="ECO:0000256" key="2">
    <source>
        <dbReference type="SAM" id="MobiDB-lite"/>
    </source>
</evidence>
<keyword evidence="1" id="KW-0853">WD repeat</keyword>
<evidence type="ECO:0000256" key="1">
    <source>
        <dbReference type="PROSITE-ProRule" id="PRU00221"/>
    </source>
</evidence>
<dbReference type="PROSITE" id="PS50082">
    <property type="entry name" value="WD_REPEATS_2"/>
    <property type="match status" value="2"/>
</dbReference>
<sequence>MQGEGHYARVFDVAFSPEDSSLLASASDDDTCKVWRTSEAGATQAASFHGHSDSVLRVSWAPAGNLLASASADTTVRVWQIEGSDVDPALPRFGAEELLCLEGHPEEVYACEFLDTSTGSMRLASCSEDKVYLWDIATGCQLDSAGPPLDIRHEPAGYDIPDRWQDGHIFSLVTQPDSGSILAGCCSDGALRTWAREGASLEPLCAVRLRNAMGSSCAWHPDGFHVALTFTSGDVAVVDIRTWSVVWEASQRCPTFGCCYLPGNSNTLAVCGPANCVSVFDTSADDRKRAEQMLLEAPSIPERHLLCISASADGSAIAASGNTVNTPGSKADDDPTPSRTAKGEADNDGLFSSSGFLETFGKGAQMPDVEQIGAEHKQAAKQSKWSPVTLWRKAP</sequence>
<dbReference type="Gene3D" id="2.130.10.10">
    <property type="entry name" value="YVTN repeat-like/Quinoprotein amine dehydrogenase"/>
    <property type="match status" value="2"/>
</dbReference>
<dbReference type="SMART" id="SM00320">
    <property type="entry name" value="WD40"/>
    <property type="match status" value="6"/>
</dbReference>
<dbReference type="PANTHER" id="PTHR19879">
    <property type="entry name" value="TRANSCRIPTION INITIATION FACTOR TFIID"/>
    <property type="match status" value="1"/>
</dbReference>
<proteinExistence type="predicted"/>